<feature type="domain" description="Methyl-accepting transducer" evidence="10">
    <location>
        <begin position="286"/>
        <end position="522"/>
    </location>
</feature>
<evidence type="ECO:0000256" key="9">
    <source>
        <dbReference type="SAM" id="Phobius"/>
    </source>
</evidence>
<keyword evidence="6 8" id="KW-0807">Transducer</keyword>
<keyword evidence="13" id="KW-1185">Reference proteome</keyword>
<evidence type="ECO:0000313" key="12">
    <source>
        <dbReference type="EMBL" id="AZQ11825.1"/>
    </source>
</evidence>
<evidence type="ECO:0000259" key="10">
    <source>
        <dbReference type="PROSITE" id="PS50111"/>
    </source>
</evidence>
<evidence type="ECO:0000256" key="5">
    <source>
        <dbReference type="ARBA" id="ARBA00023136"/>
    </source>
</evidence>
<keyword evidence="4 9" id="KW-1133">Transmembrane helix</keyword>
<evidence type="ECO:0000256" key="6">
    <source>
        <dbReference type="ARBA" id="ARBA00023224"/>
    </source>
</evidence>
<evidence type="ECO:0000259" key="11">
    <source>
        <dbReference type="PROSITE" id="PS50885"/>
    </source>
</evidence>
<gene>
    <name evidence="12" type="primary">pctC_9</name>
    <name evidence="12" type="ORF">STH12_02756</name>
</gene>
<comment type="similarity">
    <text evidence="7">Belongs to the methyl-accepting chemotaxis (MCP) protein family.</text>
</comment>
<reference evidence="13" key="1">
    <citation type="submission" date="2017-03" db="EMBL/GenBank/DDBJ databases">
        <title>Full genome sequence of a non-lethal Shewanella isolate that potentiates virulence of Vibio parahaemolyticus causing acute hepatopancreatic necrosis disease (AHPND) in shrimp.</title>
        <authorList>
            <person name="Prachumwat A."/>
            <person name="Sritunyalucksana K."/>
        </authorList>
    </citation>
    <scope>NUCLEOTIDE SEQUENCE [LARGE SCALE GENOMIC DNA]</scope>
    <source>
        <strain evidence="13">TH2012</strain>
    </source>
</reference>
<name>A0ABM7DQ63_9GAMM</name>
<comment type="subcellular location">
    <subcellularLocation>
        <location evidence="1">Cell membrane</location>
        <topology evidence="1">Multi-pass membrane protein</topology>
    </subcellularLocation>
</comment>
<keyword evidence="2" id="KW-1003">Cell membrane</keyword>
<dbReference type="PANTHER" id="PTHR32089">
    <property type="entry name" value="METHYL-ACCEPTING CHEMOTAXIS PROTEIN MCPB"/>
    <property type="match status" value="1"/>
</dbReference>
<dbReference type="Pfam" id="PF00015">
    <property type="entry name" value="MCPsignal"/>
    <property type="match status" value="1"/>
</dbReference>
<keyword evidence="3 9" id="KW-0812">Transmembrane</keyword>
<dbReference type="SMART" id="SM00283">
    <property type="entry name" value="MA"/>
    <property type="match status" value="1"/>
</dbReference>
<evidence type="ECO:0000256" key="4">
    <source>
        <dbReference type="ARBA" id="ARBA00022989"/>
    </source>
</evidence>
<dbReference type="PROSITE" id="PS50111">
    <property type="entry name" value="CHEMOTAXIS_TRANSDUC_2"/>
    <property type="match status" value="1"/>
</dbReference>
<organism evidence="12 13">
    <name type="scientific">Shewanella khirikhana</name>
    <dbReference type="NCBI Taxonomy" id="1965282"/>
    <lineage>
        <taxon>Bacteria</taxon>
        <taxon>Pseudomonadati</taxon>
        <taxon>Pseudomonadota</taxon>
        <taxon>Gammaproteobacteria</taxon>
        <taxon>Alteromonadales</taxon>
        <taxon>Shewanellaceae</taxon>
        <taxon>Shewanella</taxon>
    </lineage>
</organism>
<evidence type="ECO:0000256" key="7">
    <source>
        <dbReference type="ARBA" id="ARBA00029447"/>
    </source>
</evidence>
<dbReference type="CDD" id="cd06225">
    <property type="entry name" value="HAMP"/>
    <property type="match status" value="1"/>
</dbReference>
<dbReference type="InterPro" id="IPR003660">
    <property type="entry name" value="HAMP_dom"/>
</dbReference>
<dbReference type="Gene3D" id="3.30.450.20">
    <property type="entry name" value="PAS domain"/>
    <property type="match status" value="1"/>
</dbReference>
<dbReference type="InterPro" id="IPR004089">
    <property type="entry name" value="MCPsignal_dom"/>
</dbReference>
<dbReference type="Gene3D" id="1.10.287.950">
    <property type="entry name" value="Methyl-accepting chemotaxis protein"/>
    <property type="match status" value="1"/>
</dbReference>
<evidence type="ECO:0000256" key="8">
    <source>
        <dbReference type="PROSITE-ProRule" id="PRU00284"/>
    </source>
</evidence>
<protein>
    <submittedName>
        <fullName evidence="12">Methyl-accepting chemotaxis protein PctC</fullName>
    </submittedName>
</protein>
<feature type="transmembrane region" description="Helical" evidence="9">
    <location>
        <begin position="204"/>
        <end position="226"/>
    </location>
</feature>
<dbReference type="Pfam" id="PF00672">
    <property type="entry name" value="HAMP"/>
    <property type="match status" value="1"/>
</dbReference>
<dbReference type="EMBL" id="CP020373">
    <property type="protein sequence ID" value="AZQ11825.1"/>
    <property type="molecule type" value="Genomic_DNA"/>
</dbReference>
<keyword evidence="5 9" id="KW-0472">Membrane</keyword>
<evidence type="ECO:0000256" key="3">
    <source>
        <dbReference type="ARBA" id="ARBA00022692"/>
    </source>
</evidence>
<accession>A0ABM7DQ63</accession>
<dbReference type="PANTHER" id="PTHR32089:SF55">
    <property type="entry name" value="METHYL ACCEPTING SENSORY TRANSDUCER WITH CACHE_2 SMALL MOLECULE BINDING DOMAIN"/>
    <property type="match status" value="1"/>
</dbReference>
<sequence>MLISMSNLSLRNKLLLLALLPLVIILTAVMAYSWRLESAALTDAVGLFRDKLVNERKQQLKEATEIALATIDYQLKLGDAGNVNESLRVQRFGTAGYFFIYDYNGISLFHATKPSQEGTDQIGMTDPQGNKIVVGLIDAAKRGGGYFTYFHAKPGVEGLVEKIGYAAPIPGKNWLVGTGVYLDDVNAVVNAYASSAEKAMREKALGIFIMSVVLTLVTFTAIVVASNRMVVPIRTMVDSLNDIAKGEGDLTARLKVKGSDEIAELGNAFNLFVDKLQRIIRDVADTTGRVKQAAVDIDRQTSAMASQLRNHNNETDQVVTAITEMSSTAAEVAQNTTQVAEATHAATDDVARAQSCVDTSLTEISTLMAQVDDAAANIKSLSEQSQKINSVLSVIGGIAEQTNLLALNAAIEAARAGEQGRGFAVVADEVRNLASRTQASTLEINEMLTDLHKLVSAAVKTMDESQQSCQRSVDASRAISDSLGSVTSAVTAINDMSTQIATAATEQSSVTEEINRNVYAIQEIVNALLDSSQDASAVSQRVSSEGVQLATLVGQFKV</sequence>
<feature type="domain" description="HAMP" evidence="11">
    <location>
        <begin position="227"/>
        <end position="281"/>
    </location>
</feature>
<dbReference type="Pfam" id="PF17200">
    <property type="entry name" value="sCache_2"/>
    <property type="match status" value="1"/>
</dbReference>
<evidence type="ECO:0000256" key="1">
    <source>
        <dbReference type="ARBA" id="ARBA00004651"/>
    </source>
</evidence>
<dbReference type="SUPFAM" id="SSF58104">
    <property type="entry name" value="Methyl-accepting chemotaxis protein (MCP) signaling domain"/>
    <property type="match status" value="1"/>
</dbReference>
<dbReference type="SMART" id="SM00304">
    <property type="entry name" value="HAMP"/>
    <property type="match status" value="1"/>
</dbReference>
<dbReference type="InterPro" id="IPR033480">
    <property type="entry name" value="sCache_2"/>
</dbReference>
<evidence type="ECO:0000313" key="13">
    <source>
        <dbReference type="Proteomes" id="UP000278437"/>
    </source>
</evidence>
<dbReference type="CDD" id="cd11386">
    <property type="entry name" value="MCP_signal"/>
    <property type="match status" value="1"/>
</dbReference>
<dbReference type="Proteomes" id="UP000278437">
    <property type="component" value="Chromosome"/>
</dbReference>
<dbReference type="SMART" id="SM01049">
    <property type="entry name" value="Cache_2"/>
    <property type="match status" value="1"/>
</dbReference>
<dbReference type="PROSITE" id="PS50885">
    <property type="entry name" value="HAMP"/>
    <property type="match status" value="1"/>
</dbReference>
<proteinExistence type="inferred from homology"/>
<evidence type="ECO:0000256" key="2">
    <source>
        <dbReference type="ARBA" id="ARBA00022475"/>
    </source>
</evidence>